<sequence>MEFSSSPSLCVNDSPPRSPVSCPSLSPTRSISTSSWLDTLSLSSSRTSPMSMSSLSTESQETDALDESKDLEFICNHHLSDILLPISHLATISDLAENQEYLLQDFQSSCTNKSNLSNPGHNLDVYFSPHIPSVSSMGALQSTGSIQSESMSDSLSSRSPSDRLTLSCPLSSPSMPSSILSPSPSPILGIIHGASDITIHHSDSRGSYALPPWLKGVCLKQVQHNKRKAKLHQMRNSNQEDPGLTQETAQANNLPNQVIQGNIQETKQRNSQNNSDSPNQITRHITSHINSQSTFVPSTLILPDNTKTKNQRLPL</sequence>
<name>A0A3G5AHR5_9VIRU</name>
<evidence type="ECO:0000256" key="1">
    <source>
        <dbReference type="SAM" id="MobiDB-lite"/>
    </source>
</evidence>
<proteinExistence type="predicted"/>
<feature type="compositionally biased region" description="Low complexity" evidence="1">
    <location>
        <begin position="145"/>
        <end position="159"/>
    </location>
</feature>
<feature type="region of interest" description="Disordered" evidence="1">
    <location>
        <begin position="1"/>
        <end position="63"/>
    </location>
</feature>
<gene>
    <name evidence="2" type="ORF">Sylvanvirus7_4</name>
</gene>
<protein>
    <submittedName>
        <fullName evidence="2">Uncharacterized protein</fullName>
    </submittedName>
</protein>
<organism evidence="2">
    <name type="scientific">Sylvanvirus sp</name>
    <dbReference type="NCBI Taxonomy" id="2487774"/>
    <lineage>
        <taxon>Viruses</taxon>
    </lineage>
</organism>
<feature type="compositionally biased region" description="Low complexity" evidence="1">
    <location>
        <begin position="23"/>
        <end position="59"/>
    </location>
</feature>
<evidence type="ECO:0000313" key="2">
    <source>
        <dbReference type="EMBL" id="AYV86706.1"/>
    </source>
</evidence>
<dbReference type="EMBL" id="MK072513">
    <property type="protein sequence ID" value="AYV86706.1"/>
    <property type="molecule type" value="Genomic_DNA"/>
</dbReference>
<reference evidence="2" key="1">
    <citation type="submission" date="2018-10" db="EMBL/GenBank/DDBJ databases">
        <title>Hidden diversity of soil giant viruses.</title>
        <authorList>
            <person name="Schulz F."/>
            <person name="Alteio L."/>
            <person name="Goudeau D."/>
            <person name="Ryan E.M."/>
            <person name="Malmstrom R.R."/>
            <person name="Blanchard J."/>
            <person name="Woyke T."/>
        </authorList>
    </citation>
    <scope>NUCLEOTIDE SEQUENCE</scope>
    <source>
        <strain evidence="2">SYV1</strain>
    </source>
</reference>
<feature type="region of interest" description="Disordered" evidence="1">
    <location>
        <begin position="138"/>
        <end position="165"/>
    </location>
</feature>
<accession>A0A3G5AHR5</accession>
<feature type="compositionally biased region" description="Polar residues" evidence="1">
    <location>
        <begin position="1"/>
        <end position="11"/>
    </location>
</feature>